<dbReference type="AlphaFoldDB" id="A0A1H2XSW1"/>
<evidence type="ECO:0000313" key="3">
    <source>
        <dbReference type="Proteomes" id="UP000182379"/>
    </source>
</evidence>
<dbReference type="RefSeq" id="WP_074706375.1">
    <property type="nucleotide sequence ID" value="NZ_CALAKB010000044.1"/>
</dbReference>
<comment type="caution">
    <text evidence="2">The sequence shown here is derived from an EMBL/GenBank/DDBJ whole genome shotgun (WGS) entry which is preliminary data.</text>
</comment>
<organism evidence="2 3">
    <name type="scientific">Acidaminococcus fermentans</name>
    <dbReference type="NCBI Taxonomy" id="905"/>
    <lineage>
        <taxon>Bacteria</taxon>
        <taxon>Bacillati</taxon>
        <taxon>Bacillota</taxon>
        <taxon>Negativicutes</taxon>
        <taxon>Acidaminococcales</taxon>
        <taxon>Acidaminococcaceae</taxon>
        <taxon>Acidaminococcus</taxon>
    </lineage>
</organism>
<protein>
    <submittedName>
        <fullName evidence="2">Zinc-ribbon domain-containing protein</fullName>
    </submittedName>
</protein>
<name>A0A1H2XSW1_ACIFE</name>
<dbReference type="Pfam" id="PF13240">
    <property type="entry name" value="Zn_Ribbon_1"/>
    <property type="match status" value="1"/>
</dbReference>
<evidence type="ECO:0000313" key="2">
    <source>
        <dbReference type="EMBL" id="SDW95911.1"/>
    </source>
</evidence>
<dbReference type="EMBL" id="FNOP01000009">
    <property type="protein sequence ID" value="SDW95911.1"/>
    <property type="molecule type" value="Genomic_DNA"/>
</dbReference>
<accession>A0A1H2XSW1</accession>
<feature type="domain" description="Zinc-ribbon" evidence="1">
    <location>
        <begin position="122"/>
        <end position="143"/>
    </location>
</feature>
<dbReference type="Proteomes" id="UP000182379">
    <property type="component" value="Unassembled WGS sequence"/>
</dbReference>
<proteinExistence type="predicted"/>
<sequence>MQVKGSGGSFVEQVYNLAPAVAWELGLQVCREMQVDVAQQDDAGMLLNGSLVSEEKSFLFGKPKRKEIVFAVQPLEQGCTVIVDIHKKRMEVYSLTPQNRETDKFVALFEEKAQAYLDRRICPQCHAALPKNVAFCPFCGAKL</sequence>
<reference evidence="2 3" key="1">
    <citation type="submission" date="2016-10" db="EMBL/GenBank/DDBJ databases">
        <authorList>
            <person name="Varghese N."/>
            <person name="Submissions S."/>
        </authorList>
    </citation>
    <scope>NUCLEOTIDE SEQUENCE [LARGE SCALE GENOMIC DNA]</scope>
    <source>
        <strain evidence="2 3">WCC6</strain>
    </source>
</reference>
<evidence type="ECO:0000259" key="1">
    <source>
        <dbReference type="Pfam" id="PF13240"/>
    </source>
</evidence>
<dbReference type="InterPro" id="IPR026870">
    <property type="entry name" value="Zinc_ribbon_dom"/>
</dbReference>
<gene>
    <name evidence="2" type="ORF">SAMN05216495_10987</name>
</gene>